<name>A0ABR9V7T0_9CYAN</name>
<organism evidence="1 2">
    <name type="scientific">Sphaerospermopsis aphanizomenoides LEGE 00250</name>
    <dbReference type="NCBI Taxonomy" id="2777972"/>
    <lineage>
        <taxon>Bacteria</taxon>
        <taxon>Bacillati</taxon>
        <taxon>Cyanobacteriota</taxon>
        <taxon>Cyanophyceae</taxon>
        <taxon>Nostocales</taxon>
        <taxon>Aphanizomenonaceae</taxon>
        <taxon>Sphaerospermopsis</taxon>
        <taxon>Sphaerospermopsis aphanizomenoides</taxon>
    </lineage>
</organism>
<reference evidence="1 2" key="1">
    <citation type="submission" date="2020-10" db="EMBL/GenBank/DDBJ databases">
        <authorList>
            <person name="Castelo-Branco R."/>
            <person name="Eusebio N."/>
            <person name="Adriana R."/>
            <person name="Vieira A."/>
            <person name="Brugerolle De Fraissinette N."/>
            <person name="Rezende De Castro R."/>
            <person name="Schneider M.P."/>
            <person name="Vasconcelos V."/>
            <person name="Leao P.N."/>
        </authorList>
    </citation>
    <scope>NUCLEOTIDE SEQUENCE [LARGE SCALE GENOMIC DNA]</scope>
    <source>
        <strain evidence="1 2">LEGE 00250</strain>
    </source>
</reference>
<evidence type="ECO:0008006" key="3">
    <source>
        <dbReference type="Google" id="ProtNLM"/>
    </source>
</evidence>
<protein>
    <recommendedName>
        <fullName evidence="3">PASTA domain-containing protein</fullName>
    </recommendedName>
</protein>
<evidence type="ECO:0000313" key="1">
    <source>
        <dbReference type="EMBL" id="MBE9234548.1"/>
    </source>
</evidence>
<comment type="caution">
    <text evidence="1">The sequence shown here is derived from an EMBL/GenBank/DDBJ whole genome shotgun (WGS) entry which is preliminary data.</text>
</comment>
<keyword evidence="2" id="KW-1185">Reference proteome</keyword>
<sequence length="75" mass="8592">MTLNKHKIQGLPQFKCQTLSATQFEKLMIDAGYSISGTAPAQGNRIKVWWIHDQYPRVESIYSPDQKIVITAYHV</sequence>
<proteinExistence type="predicted"/>
<gene>
    <name evidence="1" type="ORF">IQ227_00485</name>
</gene>
<accession>A0ABR9V7T0</accession>
<dbReference type="RefSeq" id="WP_193941145.1">
    <property type="nucleotide sequence ID" value="NZ_JADEWB010000002.1"/>
</dbReference>
<dbReference type="EMBL" id="JADEWB010000002">
    <property type="protein sequence ID" value="MBE9234548.1"/>
    <property type="molecule type" value="Genomic_DNA"/>
</dbReference>
<dbReference type="Proteomes" id="UP000606776">
    <property type="component" value="Unassembled WGS sequence"/>
</dbReference>
<evidence type="ECO:0000313" key="2">
    <source>
        <dbReference type="Proteomes" id="UP000606776"/>
    </source>
</evidence>